<proteinExistence type="predicted"/>
<dbReference type="EMBL" id="CP141261">
    <property type="protein sequence ID" value="WRL62395.1"/>
    <property type="molecule type" value="Genomic_DNA"/>
</dbReference>
<protein>
    <submittedName>
        <fullName evidence="1">Uncharacterized protein</fullName>
    </submittedName>
</protein>
<gene>
    <name evidence="1" type="ORF">U6N30_20540</name>
</gene>
<keyword evidence="2" id="KW-1185">Reference proteome</keyword>
<evidence type="ECO:0000313" key="2">
    <source>
        <dbReference type="Proteomes" id="UP001324287"/>
    </source>
</evidence>
<name>A0ABZ1B010_9ACTN</name>
<reference evidence="1 2" key="1">
    <citation type="submission" date="2023-12" db="EMBL/GenBank/DDBJ databases">
        <title>Blastococcus brunescens sp. nov., an actonobacterium isolated from sandstone collected in sahara desert.</title>
        <authorList>
            <person name="Gtari M."/>
            <person name="Ghodhbane F."/>
        </authorList>
    </citation>
    <scope>NUCLEOTIDE SEQUENCE [LARGE SCALE GENOMIC DNA]</scope>
    <source>
        <strain evidence="1 2">BMG 8361</strain>
    </source>
</reference>
<accession>A0ABZ1B010</accession>
<sequence>MCSPHDVRRIGVTDGNRKWALSSVYTQAWLAKDLQHDPAADDVLLGTSLSYLEPTPPGRGGR</sequence>
<evidence type="ECO:0000313" key="1">
    <source>
        <dbReference type="EMBL" id="WRL62395.1"/>
    </source>
</evidence>
<dbReference type="Proteomes" id="UP001324287">
    <property type="component" value="Chromosome"/>
</dbReference>
<organism evidence="1 2">
    <name type="scientific">Blastococcus brunescens</name>
    <dbReference type="NCBI Taxonomy" id="1564165"/>
    <lineage>
        <taxon>Bacteria</taxon>
        <taxon>Bacillati</taxon>
        <taxon>Actinomycetota</taxon>
        <taxon>Actinomycetes</taxon>
        <taxon>Geodermatophilales</taxon>
        <taxon>Geodermatophilaceae</taxon>
        <taxon>Blastococcus</taxon>
    </lineage>
</organism>
<dbReference type="RefSeq" id="WP_324273749.1">
    <property type="nucleotide sequence ID" value="NZ_CP141261.1"/>
</dbReference>